<evidence type="ECO:0000313" key="2">
    <source>
        <dbReference type="Proteomes" id="UP000250079"/>
    </source>
</evidence>
<dbReference type="AlphaFoldDB" id="A0A2Z2NY88"/>
<dbReference type="NCBIfam" id="NF047593">
    <property type="entry name" value="IS66_ISAeme5_TnpA"/>
    <property type="match status" value="1"/>
</dbReference>
<sequence>MSSIKSSVSRRAIWESHVLTWQGSGLSKAKYCRENKLRYHQFIYWISKGEQRVQPKTVTAQTPKLLPVVIKQSAVSPELQIKLPNGIIISGITVDSVEVLGALMDQL</sequence>
<dbReference type="KEGG" id="gai:IMCC3135_10100"/>
<accession>A0A2Z2NY88</accession>
<gene>
    <name evidence="1" type="ORF">IMCC3135_10100</name>
</gene>
<keyword evidence="2" id="KW-1185">Reference proteome</keyword>
<proteinExistence type="predicted"/>
<dbReference type="EMBL" id="CP018632">
    <property type="protein sequence ID" value="ASJ72114.1"/>
    <property type="molecule type" value="Genomic_DNA"/>
</dbReference>
<name>A0A2Z2NY88_9GAMM</name>
<dbReference type="RefSeq" id="WP_088917464.1">
    <property type="nucleotide sequence ID" value="NZ_CP018632.1"/>
</dbReference>
<evidence type="ECO:0000313" key="1">
    <source>
        <dbReference type="EMBL" id="ASJ72114.1"/>
    </source>
</evidence>
<evidence type="ECO:0008006" key="3">
    <source>
        <dbReference type="Google" id="ProtNLM"/>
    </source>
</evidence>
<dbReference type="Proteomes" id="UP000250079">
    <property type="component" value="Chromosome"/>
</dbReference>
<dbReference type="OrthoDB" id="6368379at2"/>
<organism evidence="1 2">
    <name type="scientific">Granulosicoccus antarcticus IMCC3135</name>
    <dbReference type="NCBI Taxonomy" id="1192854"/>
    <lineage>
        <taxon>Bacteria</taxon>
        <taxon>Pseudomonadati</taxon>
        <taxon>Pseudomonadota</taxon>
        <taxon>Gammaproteobacteria</taxon>
        <taxon>Chromatiales</taxon>
        <taxon>Granulosicoccaceae</taxon>
        <taxon>Granulosicoccus</taxon>
    </lineage>
</organism>
<reference evidence="1 2" key="1">
    <citation type="submission" date="2016-12" db="EMBL/GenBank/DDBJ databases">
        <authorList>
            <person name="Song W.-J."/>
            <person name="Kurnit D.M."/>
        </authorList>
    </citation>
    <scope>NUCLEOTIDE SEQUENCE [LARGE SCALE GENOMIC DNA]</scope>
    <source>
        <strain evidence="1 2">IMCC3135</strain>
    </source>
</reference>
<protein>
    <recommendedName>
        <fullName evidence="3">IS66 family insertion sequence element accessory protein TnpB</fullName>
    </recommendedName>
</protein>